<dbReference type="AlphaFoldDB" id="A0A450WF41"/>
<dbReference type="InterPro" id="IPR032874">
    <property type="entry name" value="DDE_dom"/>
</dbReference>
<sequence>MLDLLERSCIIFSMNKLDIKQQALILKLLVEGNSLRSTARIADVSRNTVDKLLRDVGEACMDYQDKALRNLSYKRIQCDEIWSFVYSKQKNVPENMKDTFGIGDVWTWVAIDADTKLVPCWHVDTRDANAASRFIDNLAERLANRVQLTTDGHKAYLSAVEDSFGCDVDYGMLVKMYGNTIEGQRRYSPAECTGIQKTKITGNPDEKHLSTSFVERQNLTMRMSIRRFTRLTNAFSVSKKLENHMHAISLHYMFYNFGRIHKSLRVTPAMEAGVTDHVWNIEEILGLIPEEVSKKRGPYKKAA</sequence>
<evidence type="ECO:0000313" key="2">
    <source>
        <dbReference type="EMBL" id="VFK15696.1"/>
    </source>
</evidence>
<reference evidence="2" key="1">
    <citation type="submission" date="2019-02" db="EMBL/GenBank/DDBJ databases">
        <authorList>
            <person name="Gruber-Vodicka R. H."/>
            <person name="Seah K. B. B."/>
        </authorList>
    </citation>
    <scope>NUCLEOTIDE SEQUENCE</scope>
    <source>
        <strain evidence="2">BECK_S313</strain>
    </source>
</reference>
<proteinExistence type="predicted"/>
<gene>
    <name evidence="2" type="ORF">BECKLPF1236B_GA0070989_108215</name>
</gene>
<protein>
    <submittedName>
        <fullName evidence="2">DDE domain-containing protein</fullName>
    </submittedName>
</protein>
<dbReference type="InterPro" id="IPR012337">
    <property type="entry name" value="RNaseH-like_sf"/>
</dbReference>
<dbReference type="EMBL" id="CAADFK010000082">
    <property type="protein sequence ID" value="VFK15696.1"/>
    <property type="molecule type" value="Genomic_DNA"/>
</dbReference>
<accession>A0A450WF41</accession>
<organism evidence="2">
    <name type="scientific">Candidatus Kentrum sp. LPFa</name>
    <dbReference type="NCBI Taxonomy" id="2126335"/>
    <lineage>
        <taxon>Bacteria</taxon>
        <taxon>Pseudomonadati</taxon>
        <taxon>Pseudomonadota</taxon>
        <taxon>Gammaproteobacteria</taxon>
        <taxon>Candidatus Kentrum</taxon>
    </lineage>
</organism>
<feature type="domain" description="DDE" evidence="1">
    <location>
        <begin position="106"/>
        <end position="161"/>
    </location>
</feature>
<dbReference type="Pfam" id="PF13610">
    <property type="entry name" value="DDE_Tnp_IS240"/>
    <property type="match status" value="1"/>
</dbReference>
<dbReference type="SUPFAM" id="SSF53098">
    <property type="entry name" value="Ribonuclease H-like"/>
    <property type="match status" value="1"/>
</dbReference>
<evidence type="ECO:0000259" key="1">
    <source>
        <dbReference type="Pfam" id="PF13610"/>
    </source>
</evidence>
<name>A0A450WF41_9GAMM</name>